<accession>A0A4P9ZG67</accession>
<dbReference type="GO" id="GO:0005634">
    <property type="term" value="C:nucleus"/>
    <property type="evidence" value="ECO:0007669"/>
    <property type="project" value="UniProtKB-SubCell"/>
</dbReference>
<evidence type="ECO:0000256" key="12">
    <source>
        <dbReference type="SAM" id="MobiDB-lite"/>
    </source>
</evidence>
<proteinExistence type="inferred from homology"/>
<keyword evidence="5 11" id="KW-0863">Zinc-finger</keyword>
<organism evidence="14 15">
    <name type="scientific">Metschnikowia bicuspidata</name>
    <dbReference type="NCBI Taxonomy" id="27322"/>
    <lineage>
        <taxon>Eukaryota</taxon>
        <taxon>Fungi</taxon>
        <taxon>Dikarya</taxon>
        <taxon>Ascomycota</taxon>
        <taxon>Saccharomycotina</taxon>
        <taxon>Pichiomycetes</taxon>
        <taxon>Metschnikowiaceae</taxon>
        <taxon>Metschnikowia</taxon>
    </lineage>
</organism>
<name>A0A4P9ZG67_9ASCO</name>
<evidence type="ECO:0000313" key="14">
    <source>
        <dbReference type="EMBL" id="RKP32076.1"/>
    </source>
</evidence>
<dbReference type="PANTHER" id="PTHR14003">
    <property type="entry name" value="TRANSCRIPTIONAL REPRESSOR PROTEIN YY"/>
    <property type="match status" value="1"/>
</dbReference>
<keyword evidence="9" id="KW-0804">Transcription</keyword>
<protein>
    <recommendedName>
        <fullName evidence="13">C2H2-type domain-containing protein</fullName>
    </recommendedName>
</protein>
<evidence type="ECO:0000259" key="13">
    <source>
        <dbReference type="PROSITE" id="PS50157"/>
    </source>
</evidence>
<dbReference type="EMBL" id="ML004434">
    <property type="protein sequence ID" value="RKP32076.1"/>
    <property type="molecule type" value="Genomic_DNA"/>
</dbReference>
<dbReference type="InterPro" id="IPR013087">
    <property type="entry name" value="Znf_C2H2_type"/>
</dbReference>
<keyword evidence="7" id="KW-0805">Transcription regulation</keyword>
<dbReference type="SMART" id="SM00355">
    <property type="entry name" value="ZnF_C2H2"/>
    <property type="match status" value="8"/>
</dbReference>
<reference evidence="15" key="1">
    <citation type="journal article" date="2018" name="Nat. Microbiol.">
        <title>Leveraging single-cell genomics to expand the fungal tree of life.</title>
        <authorList>
            <person name="Ahrendt S.R."/>
            <person name="Quandt C.A."/>
            <person name="Ciobanu D."/>
            <person name="Clum A."/>
            <person name="Salamov A."/>
            <person name="Andreopoulos B."/>
            <person name="Cheng J.F."/>
            <person name="Woyke T."/>
            <person name="Pelin A."/>
            <person name="Henrissat B."/>
            <person name="Reynolds N.K."/>
            <person name="Benny G.L."/>
            <person name="Smith M.E."/>
            <person name="James T.Y."/>
            <person name="Grigoriev I.V."/>
        </authorList>
    </citation>
    <scope>NUCLEOTIDE SEQUENCE [LARGE SCALE GENOMIC DNA]</scope>
    <source>
        <strain evidence="15">Baker2002</strain>
    </source>
</reference>
<keyword evidence="10" id="KW-0539">Nucleus</keyword>
<dbReference type="OrthoDB" id="3437960at2759"/>
<comment type="similarity">
    <text evidence="2">Belongs to the krueppel C2H2-type zinc-finger protein family.</text>
</comment>
<dbReference type="Gene3D" id="6.10.140.370">
    <property type="match status" value="1"/>
</dbReference>
<feature type="domain" description="C2H2-type" evidence="13">
    <location>
        <begin position="520"/>
        <end position="544"/>
    </location>
</feature>
<sequence>MKPSSPISTHGYAHGHVHHHRNHVHIHGHIHNHDHVLPAVDGVGGDVPGHAPPDTCKHFLDELDMCGDISCEELDDCYFDECEPQALEGLAYPTSARAEGQAGLSTKRVRTEPAPAHPALSHHSAPQYLQPSPVSHRHAGSLCEMKRTKVDIFENLIDNVLQNAESEDGPLMSPVLLHFPHHCHSDAQRETDSFNFHTVHQLCFHAKVPVSGDSASDSKNEDGRELDFNFFVQLDNIHGVLDPPPMLPDLPHDSFSCQWDSCAQPLDNTLLVQHVVDAHLKPDLPKPQLEFECAWSHCDFLESDFNVFLEHLLTHGVDLSTHVPPAPKTRLSTHLKPQSIEPVADLPHACRTRPSSASKKDLYPLNITKIKIQHKQKPNTQIVDANFTCRWHIGKTQSGEPIICNKTHLDEGSLQAHLQSDHIGLRFPIYHCCWDGCERHNGKVFIQRQKLLRHIHIHTGHKPCKCTVCGSLFAVPAVLKQHMRIHSGERPYQCTMCDKRFATSSSLAIHTRVHLGLKPLQCLWPGCGRFFRERSNLAKHLKTHRTYTCAVCQATFDKKKDYANHCKMHPESVEREEIAV</sequence>
<keyword evidence="4" id="KW-0677">Repeat</keyword>
<dbReference type="InterPro" id="IPR036236">
    <property type="entry name" value="Znf_C2H2_sf"/>
</dbReference>
<evidence type="ECO:0000256" key="3">
    <source>
        <dbReference type="ARBA" id="ARBA00022723"/>
    </source>
</evidence>
<evidence type="ECO:0000256" key="2">
    <source>
        <dbReference type="ARBA" id="ARBA00006991"/>
    </source>
</evidence>
<evidence type="ECO:0000256" key="7">
    <source>
        <dbReference type="ARBA" id="ARBA00023015"/>
    </source>
</evidence>
<dbReference type="Proteomes" id="UP000268321">
    <property type="component" value="Unassembled WGS sequence"/>
</dbReference>
<dbReference type="FunFam" id="3.30.160.60:FF:001480">
    <property type="entry name" value="Si:cabz01071911.3"/>
    <property type="match status" value="1"/>
</dbReference>
<dbReference type="GO" id="GO:0000978">
    <property type="term" value="F:RNA polymerase II cis-regulatory region sequence-specific DNA binding"/>
    <property type="evidence" value="ECO:0007669"/>
    <property type="project" value="TreeGrafter"/>
</dbReference>
<evidence type="ECO:0000256" key="8">
    <source>
        <dbReference type="ARBA" id="ARBA00023125"/>
    </source>
</evidence>
<feature type="compositionally biased region" description="Low complexity" evidence="12">
    <location>
        <begin position="113"/>
        <end position="126"/>
    </location>
</feature>
<evidence type="ECO:0000313" key="15">
    <source>
        <dbReference type="Proteomes" id="UP000268321"/>
    </source>
</evidence>
<evidence type="ECO:0000256" key="10">
    <source>
        <dbReference type="ARBA" id="ARBA00023242"/>
    </source>
</evidence>
<evidence type="ECO:0000256" key="4">
    <source>
        <dbReference type="ARBA" id="ARBA00022737"/>
    </source>
</evidence>
<feature type="region of interest" description="Disordered" evidence="12">
    <location>
        <begin position="98"/>
        <end position="136"/>
    </location>
</feature>
<dbReference type="PANTHER" id="PTHR14003:SF19">
    <property type="entry name" value="YY2 TRANSCRIPTION FACTOR"/>
    <property type="match status" value="1"/>
</dbReference>
<evidence type="ECO:0000256" key="1">
    <source>
        <dbReference type="ARBA" id="ARBA00004123"/>
    </source>
</evidence>
<keyword evidence="8" id="KW-0238">DNA-binding</keyword>
<dbReference type="FunFam" id="3.30.160.60:FF:002336">
    <property type="entry name" value="Regular, isoform C"/>
    <property type="match status" value="1"/>
</dbReference>
<evidence type="ECO:0000256" key="5">
    <source>
        <dbReference type="ARBA" id="ARBA00022771"/>
    </source>
</evidence>
<evidence type="ECO:0000256" key="11">
    <source>
        <dbReference type="PROSITE-ProRule" id="PRU00042"/>
    </source>
</evidence>
<keyword evidence="6" id="KW-0862">Zinc</keyword>
<dbReference type="Pfam" id="PF12874">
    <property type="entry name" value="zf-met"/>
    <property type="match status" value="1"/>
</dbReference>
<dbReference type="SUPFAM" id="SSF57667">
    <property type="entry name" value="beta-beta-alpha zinc fingers"/>
    <property type="match status" value="2"/>
</dbReference>
<dbReference type="Pfam" id="PF00096">
    <property type="entry name" value="zf-C2H2"/>
    <property type="match status" value="2"/>
</dbReference>
<feature type="domain" description="C2H2-type" evidence="13">
    <location>
        <begin position="464"/>
        <end position="491"/>
    </location>
</feature>
<evidence type="ECO:0000256" key="6">
    <source>
        <dbReference type="ARBA" id="ARBA00022833"/>
    </source>
</evidence>
<keyword evidence="3" id="KW-0479">Metal-binding</keyword>
<feature type="domain" description="C2H2-type" evidence="13">
    <location>
        <begin position="492"/>
        <end position="519"/>
    </location>
</feature>
<dbReference type="AlphaFoldDB" id="A0A4P9ZG67"/>
<keyword evidence="15" id="KW-1185">Reference proteome</keyword>
<comment type="subcellular location">
    <subcellularLocation>
        <location evidence="1">Nucleus</location>
    </subcellularLocation>
</comment>
<dbReference type="GO" id="GO:0000981">
    <property type="term" value="F:DNA-binding transcription factor activity, RNA polymerase II-specific"/>
    <property type="evidence" value="ECO:0007669"/>
    <property type="project" value="TreeGrafter"/>
</dbReference>
<dbReference type="PROSITE" id="PS00028">
    <property type="entry name" value="ZINC_FINGER_C2H2_1"/>
    <property type="match status" value="4"/>
</dbReference>
<dbReference type="GO" id="GO:0005667">
    <property type="term" value="C:transcription regulator complex"/>
    <property type="evidence" value="ECO:0007669"/>
    <property type="project" value="TreeGrafter"/>
</dbReference>
<dbReference type="GO" id="GO:0008270">
    <property type="term" value="F:zinc ion binding"/>
    <property type="evidence" value="ECO:0007669"/>
    <property type="project" value="UniProtKB-KW"/>
</dbReference>
<dbReference type="GO" id="GO:0000785">
    <property type="term" value="C:chromatin"/>
    <property type="evidence" value="ECO:0007669"/>
    <property type="project" value="TreeGrafter"/>
</dbReference>
<evidence type="ECO:0000256" key="9">
    <source>
        <dbReference type="ARBA" id="ARBA00023163"/>
    </source>
</evidence>
<feature type="domain" description="C2H2-type" evidence="13">
    <location>
        <begin position="435"/>
        <end position="463"/>
    </location>
</feature>
<feature type="domain" description="C2H2-type" evidence="13">
    <location>
        <begin position="547"/>
        <end position="574"/>
    </location>
</feature>
<dbReference type="PROSITE" id="PS50157">
    <property type="entry name" value="ZINC_FINGER_C2H2_2"/>
    <property type="match status" value="5"/>
</dbReference>
<gene>
    <name evidence="14" type="ORF">METBISCDRAFT_12719</name>
</gene>
<dbReference type="Gene3D" id="3.30.160.60">
    <property type="entry name" value="Classic Zinc Finger"/>
    <property type="match status" value="4"/>
</dbReference>